<dbReference type="GO" id="GO:0016881">
    <property type="term" value="F:acid-amino acid ligase activity"/>
    <property type="evidence" value="ECO:0007669"/>
    <property type="project" value="TreeGrafter"/>
</dbReference>
<reference evidence="3" key="1">
    <citation type="submission" date="2021-02" db="EMBL/GenBank/DDBJ databases">
        <authorList>
            <person name="Nowell W R."/>
        </authorList>
    </citation>
    <scope>NUCLEOTIDE SEQUENCE</scope>
</reference>
<dbReference type="Pfam" id="PF23572">
    <property type="entry name" value="GH3_C"/>
    <property type="match status" value="1"/>
</dbReference>
<accession>A0A814IBU9</accession>
<dbReference type="Pfam" id="PF23571">
    <property type="entry name" value="GH3_M"/>
    <property type="match status" value="1"/>
</dbReference>
<organism evidence="3 4">
    <name type="scientific">Rotaria sordida</name>
    <dbReference type="NCBI Taxonomy" id="392033"/>
    <lineage>
        <taxon>Eukaryota</taxon>
        <taxon>Metazoa</taxon>
        <taxon>Spiralia</taxon>
        <taxon>Gnathifera</taxon>
        <taxon>Rotifera</taxon>
        <taxon>Eurotatoria</taxon>
        <taxon>Bdelloidea</taxon>
        <taxon>Philodinida</taxon>
        <taxon>Philodinidae</taxon>
        <taxon>Rotaria</taxon>
    </lineage>
</organism>
<evidence type="ECO:0008006" key="5">
    <source>
        <dbReference type="Google" id="ProtNLM"/>
    </source>
</evidence>
<evidence type="ECO:0000259" key="1">
    <source>
        <dbReference type="Pfam" id="PF23571"/>
    </source>
</evidence>
<dbReference type="InterPro" id="IPR055378">
    <property type="entry name" value="GH3_C"/>
</dbReference>
<dbReference type="Proteomes" id="UP000663870">
    <property type="component" value="Unassembled WGS sequence"/>
</dbReference>
<comment type="caution">
    <text evidence="3">The sequence shown here is derived from an EMBL/GenBank/DDBJ whole genome shotgun (WGS) entry which is preliminary data.</text>
</comment>
<dbReference type="PANTHER" id="PTHR31901:SF9">
    <property type="entry name" value="GH3 DOMAIN-CONTAINING PROTEIN"/>
    <property type="match status" value="1"/>
</dbReference>
<dbReference type="InterPro" id="IPR055377">
    <property type="entry name" value="GH3_M"/>
</dbReference>
<name>A0A814IBU9_9BILA</name>
<dbReference type="AlphaFoldDB" id="A0A814IBU9"/>
<dbReference type="GO" id="GO:0005737">
    <property type="term" value="C:cytoplasm"/>
    <property type="evidence" value="ECO:0007669"/>
    <property type="project" value="TreeGrafter"/>
</dbReference>
<feature type="domain" description="GH3 middle" evidence="1">
    <location>
        <begin position="98"/>
        <end position="159"/>
    </location>
</feature>
<dbReference type="PANTHER" id="PTHR31901">
    <property type="entry name" value="GH3 DOMAIN-CONTAINING PROTEIN"/>
    <property type="match status" value="1"/>
</dbReference>
<dbReference type="EMBL" id="CAJNOL010000349">
    <property type="protein sequence ID" value="CAF1020777.1"/>
    <property type="molecule type" value="Genomic_DNA"/>
</dbReference>
<evidence type="ECO:0000313" key="4">
    <source>
        <dbReference type="Proteomes" id="UP000663870"/>
    </source>
</evidence>
<dbReference type="Pfam" id="PF03321">
    <property type="entry name" value="GH3"/>
    <property type="match status" value="1"/>
</dbReference>
<feature type="domain" description="GH3 C-terminal" evidence="2">
    <location>
        <begin position="202"/>
        <end position="329"/>
    </location>
</feature>
<protein>
    <recommendedName>
        <fullName evidence="5">GH3 auxin-responsive promoter</fullName>
    </recommendedName>
</protein>
<proteinExistence type="predicted"/>
<sequence>MLNQRLNEVIVEHGGEIYRLERAKHIRNECLKKNVPGILHRLWPTMIYASTAIGGSFATYKADIQFYCGEQLPFINLLIYGGSEGFFAVLASIHTDEYFLLPTHAFFEFIKEEDIQQAQPKTLLISEIEPGHKYELVCTNDAGLIRYRMGDVINCTRFLCRADDLVPLPAAPAEIPRIPLISLAYRVGTLLDIHGEKISEQDVINALQQTICQWREQGILVDLCDFTSYPRLDVSPAKYVIFLELTNDHGYKIGAEQFEILKNTVNAEVEQQLCKASQKYQHSRSLTRLGPLNAILVRSGTFSAFMSKFLQTDRVSPVQVKPHRKLRNEDHIRFFYDSQIDTSLS</sequence>
<evidence type="ECO:0000313" key="3">
    <source>
        <dbReference type="EMBL" id="CAF1020777.1"/>
    </source>
</evidence>
<keyword evidence="4" id="KW-1185">Reference proteome</keyword>
<dbReference type="InterPro" id="IPR004993">
    <property type="entry name" value="GH3"/>
</dbReference>
<gene>
    <name evidence="3" type="ORF">JXQ802_LOCUS15152</name>
</gene>
<evidence type="ECO:0000259" key="2">
    <source>
        <dbReference type="Pfam" id="PF23572"/>
    </source>
</evidence>